<organism evidence="1 2">
    <name type="scientific">Cladonia borealis</name>
    <dbReference type="NCBI Taxonomy" id="184061"/>
    <lineage>
        <taxon>Eukaryota</taxon>
        <taxon>Fungi</taxon>
        <taxon>Dikarya</taxon>
        <taxon>Ascomycota</taxon>
        <taxon>Pezizomycotina</taxon>
        <taxon>Lecanoromycetes</taxon>
        <taxon>OSLEUM clade</taxon>
        <taxon>Lecanoromycetidae</taxon>
        <taxon>Lecanorales</taxon>
        <taxon>Lecanorineae</taxon>
        <taxon>Cladoniaceae</taxon>
        <taxon>Cladonia</taxon>
    </lineage>
</organism>
<dbReference type="AlphaFoldDB" id="A0AA39QX13"/>
<comment type="caution">
    <text evidence="1">The sequence shown here is derived from an EMBL/GenBank/DDBJ whole genome shotgun (WGS) entry which is preliminary data.</text>
</comment>
<keyword evidence="2" id="KW-1185">Reference proteome</keyword>
<evidence type="ECO:0000313" key="2">
    <source>
        <dbReference type="Proteomes" id="UP001166286"/>
    </source>
</evidence>
<name>A0AA39QX13_9LECA</name>
<reference evidence="1" key="1">
    <citation type="submission" date="2023-03" db="EMBL/GenBank/DDBJ databases">
        <title>Complete genome of Cladonia borealis.</title>
        <authorList>
            <person name="Park H."/>
        </authorList>
    </citation>
    <scope>NUCLEOTIDE SEQUENCE</scope>
    <source>
        <strain evidence="1">ANT050790</strain>
    </source>
</reference>
<dbReference type="EMBL" id="JAFEKC020000015">
    <property type="protein sequence ID" value="KAK0510768.1"/>
    <property type="molecule type" value="Genomic_DNA"/>
</dbReference>
<sequence length="176" mass="19142">MRNSSHRRHKVVQSKLASSAVSRLMILSQKILHQAPAISEVQAAAQFLSLHRTGGPSGCPADILGPGGTELDDIEFVDIEFELSSPCNIGGPSGCPFDVIEFEGSEFEDVVLVLITPPTELDVIVSDSEELDRVELDTVELEVVEFDDAVELDDAELDDIEPDGFENCLGIFLPYL</sequence>
<evidence type="ECO:0000313" key="1">
    <source>
        <dbReference type="EMBL" id="KAK0510768.1"/>
    </source>
</evidence>
<proteinExistence type="predicted"/>
<dbReference type="Proteomes" id="UP001166286">
    <property type="component" value="Unassembled WGS sequence"/>
</dbReference>
<accession>A0AA39QX13</accession>
<protein>
    <submittedName>
        <fullName evidence="1">Uncharacterized protein</fullName>
    </submittedName>
</protein>
<gene>
    <name evidence="1" type="ORF">JMJ35_007200</name>
</gene>